<feature type="non-terminal residue" evidence="2">
    <location>
        <position position="61"/>
    </location>
</feature>
<sequence length="61" mass="6654">MKKVKNEGKDRSSGGTAQTQRLSRLTVSEQHLPVQLQNPARARGPEEGVACGALEEERRPA</sequence>
<reference evidence="2 3" key="1">
    <citation type="submission" date="2017-12" db="EMBL/GenBank/DDBJ databases">
        <title>Integrating genomic resources of turbot (Scophthalmus maximus) in depth evaluation of genetic and physical mapping variation across individuals.</title>
        <authorList>
            <person name="Martinez P."/>
        </authorList>
    </citation>
    <scope>NUCLEOTIDE SEQUENCE [LARGE SCALE GENOMIC DNA]</scope>
</reference>
<accession>A0A2U9CFY5</accession>
<dbReference type="AlphaFoldDB" id="A0A2U9CFY5"/>
<protein>
    <submittedName>
        <fullName evidence="2">Uncharacterized protein</fullName>
    </submittedName>
</protein>
<gene>
    <name evidence="2" type="ORF">SMAX5B_009159</name>
</gene>
<feature type="compositionally biased region" description="Polar residues" evidence="1">
    <location>
        <begin position="13"/>
        <end position="29"/>
    </location>
</feature>
<proteinExistence type="predicted"/>
<evidence type="ECO:0000256" key="1">
    <source>
        <dbReference type="SAM" id="MobiDB-lite"/>
    </source>
</evidence>
<dbReference type="Proteomes" id="UP000246464">
    <property type="component" value="Chromosome 15"/>
</dbReference>
<organism evidence="2 3">
    <name type="scientific">Scophthalmus maximus</name>
    <name type="common">Turbot</name>
    <name type="synonym">Psetta maxima</name>
    <dbReference type="NCBI Taxonomy" id="52904"/>
    <lineage>
        <taxon>Eukaryota</taxon>
        <taxon>Metazoa</taxon>
        <taxon>Chordata</taxon>
        <taxon>Craniata</taxon>
        <taxon>Vertebrata</taxon>
        <taxon>Euteleostomi</taxon>
        <taxon>Actinopterygii</taxon>
        <taxon>Neopterygii</taxon>
        <taxon>Teleostei</taxon>
        <taxon>Neoteleostei</taxon>
        <taxon>Acanthomorphata</taxon>
        <taxon>Carangaria</taxon>
        <taxon>Pleuronectiformes</taxon>
        <taxon>Pleuronectoidei</taxon>
        <taxon>Scophthalmidae</taxon>
        <taxon>Scophthalmus</taxon>
    </lineage>
</organism>
<feature type="region of interest" description="Disordered" evidence="1">
    <location>
        <begin position="1"/>
        <end position="61"/>
    </location>
</feature>
<evidence type="ECO:0000313" key="3">
    <source>
        <dbReference type="Proteomes" id="UP000246464"/>
    </source>
</evidence>
<feature type="compositionally biased region" description="Basic and acidic residues" evidence="1">
    <location>
        <begin position="1"/>
        <end position="12"/>
    </location>
</feature>
<evidence type="ECO:0000313" key="2">
    <source>
        <dbReference type="EMBL" id="AWP14619.1"/>
    </source>
</evidence>
<name>A0A2U9CFY5_SCOMX</name>
<keyword evidence="3" id="KW-1185">Reference proteome</keyword>
<dbReference type="EMBL" id="CP026257">
    <property type="protein sequence ID" value="AWP14619.1"/>
    <property type="molecule type" value="Genomic_DNA"/>
</dbReference>